<keyword evidence="7" id="KW-0143">Chaperone</keyword>
<dbReference type="PANTHER" id="PTHR38035">
    <property type="entry name" value="UPF0070 PROTEIN YFGM"/>
    <property type="match status" value="1"/>
</dbReference>
<evidence type="ECO:0000256" key="4">
    <source>
        <dbReference type="ARBA" id="ARBA00022692"/>
    </source>
</evidence>
<evidence type="ECO:0000256" key="3">
    <source>
        <dbReference type="ARBA" id="ARBA00022475"/>
    </source>
</evidence>
<feature type="compositionally biased region" description="Polar residues" evidence="8">
    <location>
        <begin position="1"/>
        <end position="14"/>
    </location>
</feature>
<evidence type="ECO:0000256" key="9">
    <source>
        <dbReference type="SAM" id="Phobius"/>
    </source>
</evidence>
<evidence type="ECO:0000313" key="11">
    <source>
        <dbReference type="EMBL" id="MCJ1962854.1"/>
    </source>
</evidence>
<dbReference type="InterPro" id="IPR018704">
    <property type="entry name" value="SecYEG/CpoB_TPR"/>
</dbReference>
<accession>A0ABT0AI31</accession>
<feature type="transmembrane region" description="Helical" evidence="9">
    <location>
        <begin position="53"/>
        <end position="72"/>
    </location>
</feature>
<comment type="subcellular location">
    <subcellularLocation>
        <location evidence="2">Cell membrane</location>
    </subcellularLocation>
    <subcellularLocation>
        <location evidence="1">Membrane</location>
        <topology evidence="1">Single-pass membrane protein</topology>
    </subcellularLocation>
</comment>
<dbReference type="InterPro" id="IPR026039">
    <property type="entry name" value="YfgM"/>
</dbReference>
<evidence type="ECO:0000256" key="2">
    <source>
        <dbReference type="ARBA" id="ARBA00004236"/>
    </source>
</evidence>
<comment type="caution">
    <text evidence="11">The sequence shown here is derived from an EMBL/GenBank/DDBJ whole genome shotgun (WGS) entry which is preliminary data.</text>
</comment>
<feature type="region of interest" description="Disordered" evidence="8">
    <location>
        <begin position="1"/>
        <end position="20"/>
    </location>
</feature>
<dbReference type="PANTHER" id="PTHR38035:SF1">
    <property type="entry name" value="ANCILLARY SECYEG TRANSLOCON SUBUNIT"/>
    <property type="match status" value="1"/>
</dbReference>
<feature type="domain" description="Ancillary SecYEG translocon subunit/Cell division coordinator CpoB TPR" evidence="10">
    <location>
        <begin position="47"/>
        <end position="215"/>
    </location>
</feature>
<keyword evidence="6 9" id="KW-0472">Membrane</keyword>
<sequence length="284" mass="29884">MALPPDTNSASTGSDKNDKAAARKAAQQDVFVREVDDALRQDQMESFLKGKGLALAVLIVLVLAGFGGWLYWNHHQKTLREEHAEAYIQALDSVQAGNLDDAKAKLQALSGEDAKGNAVPAKLMLAAIAQEQDDVAGAAKIYEGVAADEAAPKPLRDLATVRLVAARFDEMKPQDVVDRLKPLAAPGNAWFGVAAEMVGMAYLKMDKPDQAGPLFAEIAKDENASEGQRSRARQLAAVLGVDAVPDVVDARGEAIEDAETASEPDAAPKGAKAQAADSGDTAAE</sequence>
<evidence type="ECO:0000256" key="1">
    <source>
        <dbReference type="ARBA" id="ARBA00004167"/>
    </source>
</evidence>
<evidence type="ECO:0000313" key="12">
    <source>
        <dbReference type="Proteomes" id="UP001162802"/>
    </source>
</evidence>
<keyword evidence="12" id="KW-1185">Reference proteome</keyword>
<evidence type="ECO:0000256" key="6">
    <source>
        <dbReference type="ARBA" id="ARBA00023136"/>
    </source>
</evidence>
<keyword evidence="3" id="KW-1003">Cell membrane</keyword>
<organism evidence="11 12">
    <name type="scientific">Novosphingobium mangrovi</name>
    <name type="common">ex Hu et al. 2023</name>
    <dbReference type="NCBI Taxonomy" id="2930094"/>
    <lineage>
        <taxon>Bacteria</taxon>
        <taxon>Pseudomonadati</taxon>
        <taxon>Pseudomonadota</taxon>
        <taxon>Alphaproteobacteria</taxon>
        <taxon>Sphingomonadales</taxon>
        <taxon>Sphingomonadaceae</taxon>
        <taxon>Novosphingobium</taxon>
    </lineage>
</organism>
<evidence type="ECO:0000256" key="8">
    <source>
        <dbReference type="SAM" id="MobiDB-lite"/>
    </source>
</evidence>
<dbReference type="EMBL" id="JALHAT010000066">
    <property type="protein sequence ID" value="MCJ1962854.1"/>
    <property type="molecule type" value="Genomic_DNA"/>
</dbReference>
<feature type="region of interest" description="Disordered" evidence="8">
    <location>
        <begin position="250"/>
        <end position="284"/>
    </location>
</feature>
<evidence type="ECO:0000259" key="10">
    <source>
        <dbReference type="Pfam" id="PF09976"/>
    </source>
</evidence>
<feature type="compositionally biased region" description="Low complexity" evidence="8">
    <location>
        <begin position="264"/>
        <end position="277"/>
    </location>
</feature>
<dbReference type="Proteomes" id="UP001162802">
    <property type="component" value="Unassembled WGS sequence"/>
</dbReference>
<keyword evidence="4 9" id="KW-0812">Transmembrane</keyword>
<proteinExistence type="predicted"/>
<evidence type="ECO:0000256" key="5">
    <source>
        <dbReference type="ARBA" id="ARBA00022989"/>
    </source>
</evidence>
<protein>
    <submittedName>
        <fullName evidence="11">Tetratricopeptide repeat protein</fullName>
    </submittedName>
</protein>
<dbReference type="Pfam" id="PF09976">
    <property type="entry name" value="TPR_21"/>
    <property type="match status" value="1"/>
</dbReference>
<reference evidence="11" key="1">
    <citation type="submission" date="2022-03" db="EMBL/GenBank/DDBJ databases">
        <title>Identification of a novel bacterium isolated from mangrove sediments.</title>
        <authorList>
            <person name="Pan X."/>
        </authorList>
    </citation>
    <scope>NUCLEOTIDE SEQUENCE</scope>
    <source>
        <strain evidence="11">B2637</strain>
    </source>
</reference>
<gene>
    <name evidence="11" type="ORF">MTR65_19390</name>
</gene>
<dbReference type="RefSeq" id="WP_226637695.1">
    <property type="nucleotide sequence ID" value="NZ_JALHAT010000066.1"/>
</dbReference>
<evidence type="ECO:0000256" key="7">
    <source>
        <dbReference type="ARBA" id="ARBA00023186"/>
    </source>
</evidence>
<keyword evidence="5 9" id="KW-1133">Transmembrane helix</keyword>
<name>A0ABT0AI31_9SPHN</name>